<keyword evidence="11 15" id="KW-0408">Iron</keyword>
<dbReference type="SUPFAM" id="SSF53732">
    <property type="entry name" value="Aconitase iron-sulfur domain"/>
    <property type="match status" value="1"/>
</dbReference>
<evidence type="ECO:0000313" key="19">
    <source>
        <dbReference type="Proteomes" id="UP000246964"/>
    </source>
</evidence>
<evidence type="ECO:0000256" key="13">
    <source>
        <dbReference type="ARBA" id="ARBA00023239"/>
    </source>
</evidence>
<comment type="cofactor">
    <cofactor evidence="2">
        <name>[4Fe-4S] cluster</name>
        <dbReference type="ChEBI" id="CHEBI:49883"/>
    </cofactor>
</comment>
<dbReference type="InterPro" id="IPR036008">
    <property type="entry name" value="Aconitase_4Fe-4S_dom"/>
</dbReference>
<dbReference type="STRING" id="519453.SAMN04488070_0222"/>
<dbReference type="AlphaFoldDB" id="A0A317QBL4"/>
<evidence type="ECO:0000256" key="1">
    <source>
        <dbReference type="ARBA" id="ARBA00000118"/>
    </source>
</evidence>
<dbReference type="Pfam" id="PF00330">
    <property type="entry name" value="Aconitase"/>
    <property type="match status" value="1"/>
</dbReference>
<dbReference type="GO" id="GO:0003723">
    <property type="term" value="F:RNA binding"/>
    <property type="evidence" value="ECO:0007669"/>
    <property type="project" value="UniProtKB-KW"/>
</dbReference>
<evidence type="ECO:0000313" key="18">
    <source>
        <dbReference type="EMBL" id="PWW14486.1"/>
    </source>
</evidence>
<dbReference type="PROSITE" id="PS00450">
    <property type="entry name" value="ACONITASE_1"/>
    <property type="match status" value="1"/>
</dbReference>
<evidence type="ECO:0000256" key="4">
    <source>
        <dbReference type="ARBA" id="ARBA00005026"/>
    </source>
</evidence>
<comment type="catalytic activity">
    <reaction evidence="14 15">
        <text>citrate = D-threo-isocitrate</text>
        <dbReference type="Rhea" id="RHEA:10336"/>
        <dbReference type="ChEBI" id="CHEBI:15562"/>
        <dbReference type="ChEBI" id="CHEBI:16947"/>
        <dbReference type="EC" id="4.2.1.3"/>
    </reaction>
</comment>
<keyword evidence="13 15" id="KW-0456">Lyase</keyword>
<comment type="catalytic activity">
    <reaction evidence="1">
        <text>(2S,3R)-3-hydroxybutane-1,2,3-tricarboxylate = 2-methyl-cis-aconitate + H2O</text>
        <dbReference type="Rhea" id="RHEA:17941"/>
        <dbReference type="ChEBI" id="CHEBI:15377"/>
        <dbReference type="ChEBI" id="CHEBI:57429"/>
        <dbReference type="ChEBI" id="CHEBI:57872"/>
        <dbReference type="EC" id="4.2.1.99"/>
    </reaction>
</comment>
<feature type="domain" description="Aconitase/3-isopropylmalate dehydratase large subunit alpha/beta/alpha" evidence="16">
    <location>
        <begin position="78"/>
        <end position="562"/>
    </location>
</feature>
<reference evidence="18 19" key="1">
    <citation type="submission" date="2018-05" db="EMBL/GenBank/DDBJ databases">
        <title>Freshwater and sediment microbial communities from various areas in North America, analyzing microbe dynamics in response to fracking.</title>
        <authorList>
            <person name="Lamendella R."/>
        </authorList>
    </citation>
    <scope>NUCLEOTIDE SEQUENCE [LARGE SCALE GENOMIC DNA]</scope>
    <source>
        <strain evidence="18 19">125B1</strain>
    </source>
</reference>
<dbReference type="SUPFAM" id="SSF52016">
    <property type="entry name" value="LeuD/IlvD-like"/>
    <property type="match status" value="1"/>
</dbReference>
<dbReference type="GO" id="GO:0047456">
    <property type="term" value="F:2-methylisocitrate dehydratase activity"/>
    <property type="evidence" value="ECO:0007669"/>
    <property type="project" value="UniProtKB-EC"/>
</dbReference>
<dbReference type="InterPro" id="IPR015928">
    <property type="entry name" value="Aconitase/3IPM_dehydase_swvl"/>
</dbReference>
<dbReference type="CDD" id="cd01580">
    <property type="entry name" value="AcnA_IRP_Swivel"/>
    <property type="match status" value="1"/>
</dbReference>
<dbReference type="InterPro" id="IPR006249">
    <property type="entry name" value="Aconitase/IRP2"/>
</dbReference>
<gene>
    <name evidence="18" type="ORF">DET45_103178</name>
</gene>
<evidence type="ECO:0000259" key="17">
    <source>
        <dbReference type="Pfam" id="PF00694"/>
    </source>
</evidence>
<evidence type="ECO:0000256" key="10">
    <source>
        <dbReference type="ARBA" id="ARBA00022884"/>
    </source>
</evidence>
<dbReference type="Pfam" id="PF00694">
    <property type="entry name" value="Aconitase_C"/>
    <property type="match status" value="1"/>
</dbReference>
<dbReference type="InterPro" id="IPR015931">
    <property type="entry name" value="Acnase/IPM_dHydase_lsu_aba_1/3"/>
</dbReference>
<dbReference type="InterPro" id="IPR044137">
    <property type="entry name" value="AcnA_IRP_Swivel"/>
</dbReference>
<dbReference type="GO" id="GO:0046872">
    <property type="term" value="F:metal ion binding"/>
    <property type="evidence" value="ECO:0007669"/>
    <property type="project" value="UniProtKB-KW"/>
</dbReference>
<evidence type="ECO:0000256" key="2">
    <source>
        <dbReference type="ARBA" id="ARBA00001966"/>
    </source>
</evidence>
<evidence type="ECO:0000256" key="3">
    <source>
        <dbReference type="ARBA" id="ARBA00004717"/>
    </source>
</evidence>
<dbReference type="NCBIfam" id="NF006757">
    <property type="entry name" value="PRK09277.1"/>
    <property type="match status" value="1"/>
</dbReference>
<dbReference type="Gene3D" id="6.10.190.10">
    <property type="match status" value="1"/>
</dbReference>
<dbReference type="UniPathway" id="UPA00223">
    <property type="reaction ID" value="UER00718"/>
</dbReference>
<dbReference type="FunFam" id="3.20.19.10:FF:000001">
    <property type="entry name" value="Aconitate hydratase"/>
    <property type="match status" value="1"/>
</dbReference>
<feature type="domain" description="Aconitase A/isopropylmalate dehydratase small subunit swivel" evidence="17">
    <location>
        <begin position="691"/>
        <end position="817"/>
    </location>
</feature>
<evidence type="ECO:0000256" key="6">
    <source>
        <dbReference type="ARBA" id="ARBA00011245"/>
    </source>
</evidence>
<dbReference type="PROSITE" id="PS01244">
    <property type="entry name" value="ACONITASE_2"/>
    <property type="match status" value="1"/>
</dbReference>
<organism evidence="18 19">
    <name type="scientific">Pseudidiomarina maritima</name>
    <dbReference type="NCBI Taxonomy" id="519453"/>
    <lineage>
        <taxon>Bacteria</taxon>
        <taxon>Pseudomonadati</taxon>
        <taxon>Pseudomonadota</taxon>
        <taxon>Gammaproteobacteria</taxon>
        <taxon>Alteromonadales</taxon>
        <taxon>Idiomarinaceae</taxon>
        <taxon>Pseudidiomarina</taxon>
    </lineage>
</organism>
<keyword evidence="7 15" id="KW-0004">4Fe-4S</keyword>
<accession>A0A317QBL4</accession>
<dbReference type="RefSeq" id="WP_110075376.1">
    <property type="nucleotide sequence ID" value="NZ_QGTT01000003.1"/>
</dbReference>
<name>A0A317QBL4_9GAMM</name>
<evidence type="ECO:0000256" key="9">
    <source>
        <dbReference type="ARBA" id="ARBA00022723"/>
    </source>
</evidence>
<dbReference type="NCBIfam" id="TIGR01341">
    <property type="entry name" value="aconitase_1"/>
    <property type="match status" value="1"/>
</dbReference>
<dbReference type="Gene3D" id="3.20.19.10">
    <property type="entry name" value="Aconitase, domain 4"/>
    <property type="match status" value="1"/>
</dbReference>
<dbReference type="InterPro" id="IPR018136">
    <property type="entry name" value="Aconitase_4Fe-4S_BS"/>
</dbReference>
<dbReference type="PANTHER" id="PTHR11670">
    <property type="entry name" value="ACONITASE/IRON-RESPONSIVE ELEMENT FAMILY MEMBER"/>
    <property type="match status" value="1"/>
</dbReference>
<dbReference type="OrthoDB" id="9764318at2"/>
<evidence type="ECO:0000256" key="12">
    <source>
        <dbReference type="ARBA" id="ARBA00023014"/>
    </source>
</evidence>
<dbReference type="Proteomes" id="UP000246964">
    <property type="component" value="Unassembled WGS sequence"/>
</dbReference>
<dbReference type="EMBL" id="QGTT01000003">
    <property type="protein sequence ID" value="PWW14486.1"/>
    <property type="molecule type" value="Genomic_DNA"/>
</dbReference>
<keyword evidence="12 15" id="KW-0411">Iron-sulfur</keyword>
<evidence type="ECO:0000256" key="5">
    <source>
        <dbReference type="ARBA" id="ARBA00007185"/>
    </source>
</evidence>
<comment type="function">
    <text evidence="15">Catalyzes the isomerization of citrate to isocitrate via cis-aconitate.</text>
</comment>
<dbReference type="GO" id="GO:0003994">
    <property type="term" value="F:aconitate hydratase activity"/>
    <property type="evidence" value="ECO:0007669"/>
    <property type="project" value="UniProtKB-EC"/>
</dbReference>
<dbReference type="GO" id="GO:0051539">
    <property type="term" value="F:4 iron, 4 sulfur cluster binding"/>
    <property type="evidence" value="ECO:0007669"/>
    <property type="project" value="UniProtKB-KW"/>
</dbReference>
<comment type="pathway">
    <text evidence="3">Carbohydrate metabolism; tricarboxylic acid cycle; isocitrate from oxaloacetate: step 2/2.</text>
</comment>
<evidence type="ECO:0000259" key="16">
    <source>
        <dbReference type="Pfam" id="PF00330"/>
    </source>
</evidence>
<keyword evidence="19" id="KW-1185">Reference proteome</keyword>
<evidence type="ECO:0000256" key="15">
    <source>
        <dbReference type="RuleBase" id="RU361275"/>
    </source>
</evidence>
<comment type="pathway">
    <text evidence="4">Organic acid metabolism; propanoate degradation.</text>
</comment>
<dbReference type="FunFam" id="3.30.499.10:FF:000002">
    <property type="entry name" value="Aconitate hydratase"/>
    <property type="match status" value="1"/>
</dbReference>
<comment type="subunit">
    <text evidence="6">Monomer.</text>
</comment>
<dbReference type="EC" id="4.2.1.3" evidence="15"/>
<evidence type="ECO:0000256" key="14">
    <source>
        <dbReference type="ARBA" id="ARBA00023501"/>
    </source>
</evidence>
<evidence type="ECO:0000256" key="8">
    <source>
        <dbReference type="ARBA" id="ARBA00022532"/>
    </source>
</evidence>
<evidence type="ECO:0000256" key="11">
    <source>
        <dbReference type="ARBA" id="ARBA00023004"/>
    </source>
</evidence>
<dbReference type="CDD" id="cd01586">
    <property type="entry name" value="AcnA_IRP"/>
    <property type="match status" value="1"/>
</dbReference>
<dbReference type="GO" id="GO:0006099">
    <property type="term" value="P:tricarboxylic acid cycle"/>
    <property type="evidence" value="ECO:0007669"/>
    <property type="project" value="UniProtKB-UniPathway"/>
</dbReference>
<comment type="similarity">
    <text evidence="5 15">Belongs to the aconitase/IPM isomerase family.</text>
</comment>
<dbReference type="InterPro" id="IPR001030">
    <property type="entry name" value="Acoase/IPM_deHydtase_lsu_aba"/>
</dbReference>
<comment type="caution">
    <text evidence="18">The sequence shown here is derived from an EMBL/GenBank/DDBJ whole genome shotgun (WGS) entry which is preliminary data.</text>
</comment>
<proteinExistence type="inferred from homology"/>
<keyword evidence="10" id="KW-0694">RNA-binding</keyword>
<dbReference type="InterPro" id="IPR000573">
    <property type="entry name" value="AconitaseA/IPMdHydase_ssu_swvl"/>
</dbReference>
<dbReference type="FunFam" id="3.30.499.10:FF:000020">
    <property type="entry name" value="Aconitate hydratase A"/>
    <property type="match status" value="1"/>
</dbReference>
<dbReference type="Gene3D" id="3.30.499.10">
    <property type="entry name" value="Aconitase, domain 3"/>
    <property type="match status" value="2"/>
</dbReference>
<keyword evidence="8" id="KW-0816">Tricarboxylic acid cycle</keyword>
<evidence type="ECO:0000256" key="7">
    <source>
        <dbReference type="ARBA" id="ARBA00022485"/>
    </source>
</evidence>
<protein>
    <recommendedName>
        <fullName evidence="15">Aconitate hydratase</fullName>
        <shortName evidence="15">Aconitase</shortName>
        <ecNumber evidence="15">4.2.1.3</ecNumber>
    </recommendedName>
</protein>
<dbReference type="PRINTS" id="PR00415">
    <property type="entry name" value="ACONITASE"/>
</dbReference>
<dbReference type="NCBIfam" id="NF009520">
    <property type="entry name" value="PRK12881.1"/>
    <property type="match status" value="1"/>
</dbReference>
<sequence>MSSNDSFNTLSTLEVNGKTYHYHSLPKAAAQLSELADIDKLPNSMKVLLENLLRNEDGETVTKTDIEAIAKWLHERSSDREIQYRPARVLMQDFTGVPAVVDLAAMRDAVAKAGQNPNQINPLSAVDLVIDHSVMVDKYASAEAFKENVKIEMERNFERYQFLRWGQHAFENFRVVPPGTGICHQVNLEYLAKVAWTKQQGDKTYVMPDTLVGTDSHTTMINGLGVLGWGVGGIEAEAAMLGQPVSMLIPEVVGFKLTGRLPEGVTATDLVLTVTQMLRKHGVVGKFVEFYGPGLDHLPLADRATIGNMAPEYGATCGFFPVDQETLRYLELSGRDADTIALVEAYAKAQGMWRESGDEPSFTASLELDLSTVAASLAGPKRPQDRVALPQLGAAFDLFLESNGQASETEKSQPVAGTDYELSHGDVVIAAITSCTNTSNPSVMMAAGLVAKKAREKGLQRKPWVKSSLAPGSKVVTDYIAKAGLTQYLDELGFNLVGYGCTTCIGNSGPLPDNITDAIRAGNLTVSSVLSGNRNFEGRIHQDVKANWLASPPLVVAYALAGTTRIDLSSEPLGTDNDGKPVYLKDIWPTNHEIAQAVQLVDGDMFRKEYGEVFKGDEEWRAIPIGEGETYQWSDDSTYVKNPPYFTAIDQPLAAITDINKARVLALFGDSITTDHISPAGSIKADSPAGKYLQEHGVKPADFNSYGSRRGNHEVMMRGTFANIRIKNRMLDGVEGGYTLHIPSGEQLSIYDAAMRYQQEQTPLVVLAGKEYGTGSSRDWAAKGTTLLGVKAVIAESFERIHRSNLVGMGVLPLQFVDGEGAQAHGLDGTEQISILGLSDELKAGQMLTVQAAKEDGSTVEFKVKCRIDTSNELQYYRSGGILHYVLRQMLAA</sequence>
<keyword evidence="9" id="KW-0479">Metal-binding</keyword>